<proteinExistence type="predicted"/>
<dbReference type="InterPro" id="IPR000792">
    <property type="entry name" value="Tscrpt_reg_LuxR_C"/>
</dbReference>
<feature type="domain" description="Response regulatory" evidence="5">
    <location>
        <begin position="7"/>
        <end position="123"/>
    </location>
</feature>
<reference evidence="6 7" key="1">
    <citation type="submission" date="2021-01" db="EMBL/GenBank/DDBJ databases">
        <title>Whole genome shotgun sequence of Catellatospora coxensis NBRC 107359.</title>
        <authorList>
            <person name="Komaki H."/>
            <person name="Tamura T."/>
        </authorList>
    </citation>
    <scope>NUCLEOTIDE SEQUENCE [LARGE SCALE GENOMIC DNA]</scope>
    <source>
        <strain evidence="6 7">NBRC 107359</strain>
    </source>
</reference>
<dbReference type="InterPro" id="IPR001789">
    <property type="entry name" value="Sig_transdc_resp-reg_receiver"/>
</dbReference>
<dbReference type="GO" id="GO:0006355">
    <property type="term" value="P:regulation of DNA-templated transcription"/>
    <property type="evidence" value="ECO:0007669"/>
    <property type="project" value="InterPro"/>
</dbReference>
<keyword evidence="2 6" id="KW-0238">DNA-binding</keyword>
<evidence type="ECO:0000259" key="5">
    <source>
        <dbReference type="PROSITE" id="PS50110"/>
    </source>
</evidence>
<dbReference type="InterPro" id="IPR011006">
    <property type="entry name" value="CheY-like_superfamily"/>
</dbReference>
<dbReference type="Pfam" id="PF00072">
    <property type="entry name" value="Response_reg"/>
    <property type="match status" value="1"/>
</dbReference>
<feature type="domain" description="HTH luxR-type" evidence="4">
    <location>
        <begin position="153"/>
        <end position="218"/>
    </location>
</feature>
<feature type="modified residue" description="4-aspartylphosphate" evidence="3">
    <location>
        <position position="58"/>
    </location>
</feature>
<accession>A0A8J3KRI1</accession>
<comment type="caution">
    <text evidence="6">The sequence shown here is derived from an EMBL/GenBank/DDBJ whole genome shotgun (WGS) entry which is preliminary data.</text>
</comment>
<keyword evidence="7" id="KW-1185">Reference proteome</keyword>
<evidence type="ECO:0000256" key="1">
    <source>
        <dbReference type="ARBA" id="ARBA00022553"/>
    </source>
</evidence>
<dbReference type="GO" id="GO:0003677">
    <property type="term" value="F:DNA binding"/>
    <property type="evidence" value="ECO:0007669"/>
    <property type="project" value="UniProtKB-KW"/>
</dbReference>
<keyword evidence="1 3" id="KW-0597">Phosphoprotein</keyword>
<protein>
    <submittedName>
        <fullName evidence="6">DNA-binding response regulator</fullName>
    </submittedName>
</protein>
<organism evidence="6 7">
    <name type="scientific">Catellatospora coxensis</name>
    <dbReference type="NCBI Taxonomy" id="310354"/>
    <lineage>
        <taxon>Bacteria</taxon>
        <taxon>Bacillati</taxon>
        <taxon>Actinomycetota</taxon>
        <taxon>Actinomycetes</taxon>
        <taxon>Micromonosporales</taxon>
        <taxon>Micromonosporaceae</taxon>
        <taxon>Catellatospora</taxon>
    </lineage>
</organism>
<dbReference type="PRINTS" id="PR00038">
    <property type="entry name" value="HTHLUXR"/>
</dbReference>
<dbReference type="SUPFAM" id="SSF52172">
    <property type="entry name" value="CheY-like"/>
    <property type="match status" value="1"/>
</dbReference>
<dbReference type="EMBL" id="BONI01000002">
    <property type="protein sequence ID" value="GIG03599.1"/>
    <property type="molecule type" value="Genomic_DNA"/>
</dbReference>
<dbReference type="InterPro" id="IPR058245">
    <property type="entry name" value="NreC/VraR/RcsB-like_REC"/>
</dbReference>
<dbReference type="RefSeq" id="WP_203688079.1">
    <property type="nucleotide sequence ID" value="NZ_BAAALC010000001.1"/>
</dbReference>
<dbReference type="Proteomes" id="UP000630887">
    <property type="component" value="Unassembled WGS sequence"/>
</dbReference>
<dbReference type="PROSITE" id="PS50043">
    <property type="entry name" value="HTH_LUXR_2"/>
    <property type="match status" value="1"/>
</dbReference>
<dbReference type="CDD" id="cd06170">
    <property type="entry name" value="LuxR_C_like"/>
    <property type="match status" value="1"/>
</dbReference>
<dbReference type="InterPro" id="IPR039420">
    <property type="entry name" value="WalR-like"/>
</dbReference>
<sequence length="220" mass="23504">MSGAPVRVLLADDQSLFREALAVLLGVRDDIVVVGEAGDGAQALDRAAELRPDVVLMDLRMPVLDGVAATRRMRVEHPGVRVIVLTTFDDDEDVFAALRAGALGYLLKDVSSARLVEAVLAAARDEAVLQPSVAAKVVARFARLPAEEPAARPQPLVVPLSERELDVLRLLADGRSNREIAAALFLAEGTVKNHVSGVLVKLDARDRTQAALRARSLGLL</sequence>
<evidence type="ECO:0000259" key="4">
    <source>
        <dbReference type="PROSITE" id="PS50043"/>
    </source>
</evidence>
<dbReference type="CDD" id="cd17535">
    <property type="entry name" value="REC_NarL-like"/>
    <property type="match status" value="1"/>
</dbReference>
<name>A0A8J3KRI1_9ACTN</name>
<gene>
    <name evidence="6" type="ORF">Cco03nite_02990</name>
</gene>
<dbReference type="PROSITE" id="PS50110">
    <property type="entry name" value="RESPONSE_REGULATORY"/>
    <property type="match status" value="1"/>
</dbReference>
<evidence type="ECO:0000256" key="3">
    <source>
        <dbReference type="PROSITE-ProRule" id="PRU00169"/>
    </source>
</evidence>
<dbReference type="PANTHER" id="PTHR43214:SF43">
    <property type="entry name" value="TWO-COMPONENT RESPONSE REGULATOR"/>
    <property type="match status" value="1"/>
</dbReference>
<evidence type="ECO:0000313" key="6">
    <source>
        <dbReference type="EMBL" id="GIG03599.1"/>
    </source>
</evidence>
<dbReference type="SMART" id="SM00448">
    <property type="entry name" value="REC"/>
    <property type="match status" value="1"/>
</dbReference>
<dbReference type="PANTHER" id="PTHR43214">
    <property type="entry name" value="TWO-COMPONENT RESPONSE REGULATOR"/>
    <property type="match status" value="1"/>
</dbReference>
<evidence type="ECO:0000313" key="7">
    <source>
        <dbReference type="Proteomes" id="UP000630887"/>
    </source>
</evidence>
<dbReference type="AlphaFoldDB" id="A0A8J3KRI1"/>
<dbReference type="Gene3D" id="3.40.50.2300">
    <property type="match status" value="1"/>
</dbReference>
<dbReference type="Pfam" id="PF00196">
    <property type="entry name" value="GerE"/>
    <property type="match status" value="1"/>
</dbReference>
<evidence type="ECO:0000256" key="2">
    <source>
        <dbReference type="ARBA" id="ARBA00023125"/>
    </source>
</evidence>
<dbReference type="SMART" id="SM00421">
    <property type="entry name" value="HTH_LUXR"/>
    <property type="match status" value="1"/>
</dbReference>
<dbReference type="GO" id="GO:0000160">
    <property type="term" value="P:phosphorelay signal transduction system"/>
    <property type="evidence" value="ECO:0007669"/>
    <property type="project" value="InterPro"/>
</dbReference>